<reference evidence="1" key="1">
    <citation type="submission" date="2023-06" db="EMBL/GenBank/DDBJ databases">
        <authorList>
            <consortium name="Lawrence Berkeley National Laboratory"/>
            <person name="Ahrendt S."/>
            <person name="Sahu N."/>
            <person name="Indic B."/>
            <person name="Wong-Bajracharya J."/>
            <person name="Merenyi Z."/>
            <person name="Ke H.-M."/>
            <person name="Monk M."/>
            <person name="Kocsube S."/>
            <person name="Drula E."/>
            <person name="Lipzen A."/>
            <person name="Balint B."/>
            <person name="Henrissat B."/>
            <person name="Andreopoulos B."/>
            <person name="Martin F.M."/>
            <person name="Harder C.B."/>
            <person name="Rigling D."/>
            <person name="Ford K.L."/>
            <person name="Foster G.D."/>
            <person name="Pangilinan J."/>
            <person name="Papanicolaou A."/>
            <person name="Barry K."/>
            <person name="LaButti K."/>
            <person name="Viragh M."/>
            <person name="Koriabine M."/>
            <person name="Yan M."/>
            <person name="Riley R."/>
            <person name="Champramary S."/>
            <person name="Plett K.L."/>
            <person name="Tsai I.J."/>
            <person name="Slot J."/>
            <person name="Sipos G."/>
            <person name="Plett J."/>
            <person name="Nagy L.G."/>
            <person name="Grigoriev I.V."/>
        </authorList>
    </citation>
    <scope>NUCLEOTIDE SEQUENCE</scope>
    <source>
        <strain evidence="1">CCBAS 213</strain>
    </source>
</reference>
<keyword evidence="2" id="KW-1185">Reference proteome</keyword>
<dbReference type="GeneID" id="85366026"/>
<gene>
    <name evidence="1" type="ORF">EV420DRAFT_525172</name>
</gene>
<dbReference type="EMBL" id="JAUEPS010000022">
    <property type="protein sequence ID" value="KAK0457400.1"/>
    <property type="molecule type" value="Genomic_DNA"/>
</dbReference>
<name>A0AA39N4X2_ARMTA</name>
<dbReference type="Proteomes" id="UP001175211">
    <property type="component" value="Unassembled WGS sequence"/>
</dbReference>
<dbReference type="AlphaFoldDB" id="A0AA39N4X2"/>
<comment type="caution">
    <text evidence="1">The sequence shown here is derived from an EMBL/GenBank/DDBJ whole genome shotgun (WGS) entry which is preliminary data.</text>
</comment>
<dbReference type="RefSeq" id="XP_060329715.1">
    <property type="nucleotide sequence ID" value="XM_060482478.1"/>
</dbReference>
<proteinExistence type="predicted"/>
<accession>A0AA39N4X2</accession>
<organism evidence="1 2">
    <name type="scientific">Armillaria tabescens</name>
    <name type="common">Ringless honey mushroom</name>
    <name type="synonym">Agaricus tabescens</name>
    <dbReference type="NCBI Taxonomy" id="1929756"/>
    <lineage>
        <taxon>Eukaryota</taxon>
        <taxon>Fungi</taxon>
        <taxon>Dikarya</taxon>
        <taxon>Basidiomycota</taxon>
        <taxon>Agaricomycotina</taxon>
        <taxon>Agaricomycetes</taxon>
        <taxon>Agaricomycetidae</taxon>
        <taxon>Agaricales</taxon>
        <taxon>Marasmiineae</taxon>
        <taxon>Physalacriaceae</taxon>
        <taxon>Desarmillaria</taxon>
    </lineage>
</organism>
<evidence type="ECO:0000313" key="2">
    <source>
        <dbReference type="Proteomes" id="UP001175211"/>
    </source>
</evidence>
<protein>
    <submittedName>
        <fullName evidence="1">Uncharacterized protein</fullName>
    </submittedName>
</protein>
<sequence>MSCAFVRARCWGSKVAIILTTTRDMFLNLKKLAGKVARLIEYAKRVCIRIFEAMLPHAVHYDDQAEMNVIQHQIIPLQESERMLATRYGMAEDFDSVEVFSEAKKRAFAGDHHDRAFKDLQELDRLNELRLRLAGLRLSTRAHAVTPPAN</sequence>
<evidence type="ECO:0000313" key="1">
    <source>
        <dbReference type="EMBL" id="KAK0457400.1"/>
    </source>
</evidence>